<dbReference type="Gene3D" id="3.40.190.10">
    <property type="entry name" value="Periplasmic binding protein-like II"/>
    <property type="match status" value="2"/>
</dbReference>
<evidence type="ECO:0000259" key="5">
    <source>
        <dbReference type="PROSITE" id="PS50931"/>
    </source>
</evidence>
<sequence length="284" mass="30772">MISTTLDIELLRTFHAVAKLGQFRAAAAQVNKSPAAVSVHIQRLEAIAGGRLFERDNQSVILTPLGERLLATTGSLLRAHDQILDELRATPLKGHIKLGVPDEYAAYVIRDILPTFNMNYPEVALEITTAPSFTLRNLIGQERLDIAISVCAAGSRSEGLLLMATTPVWVGGARMALTPGSPLPLALHASHCPYSEAMTRSLSDAQLDWRVILTSPSSSAIEACVETGLGISLIDRARVKPTMRILENLPKVPTYEVYLLRSPSADASQAVSALEKLIAEQFRL</sequence>
<keyword evidence="3" id="KW-0238">DNA-binding</keyword>
<dbReference type="PANTHER" id="PTHR30579:SF7">
    <property type="entry name" value="HTH-TYPE TRANSCRIPTIONAL REGULATOR LRHA-RELATED"/>
    <property type="match status" value="1"/>
</dbReference>
<comment type="similarity">
    <text evidence="1">Belongs to the LysR transcriptional regulatory family.</text>
</comment>
<dbReference type="PROSITE" id="PS50931">
    <property type="entry name" value="HTH_LYSR"/>
    <property type="match status" value="1"/>
</dbReference>
<dbReference type="GeneID" id="78382278"/>
<comment type="caution">
    <text evidence="6">The sequence shown here is derived from an EMBL/GenBank/DDBJ whole genome shotgun (WGS) entry which is preliminary data.</text>
</comment>
<dbReference type="PANTHER" id="PTHR30579">
    <property type="entry name" value="TRANSCRIPTIONAL REGULATOR"/>
    <property type="match status" value="1"/>
</dbReference>
<dbReference type="Proteomes" id="UP000028640">
    <property type="component" value="Unassembled WGS sequence"/>
</dbReference>
<keyword evidence="7" id="KW-1185">Reference proteome</keyword>
<evidence type="ECO:0000313" key="6">
    <source>
        <dbReference type="EMBL" id="KFC77205.1"/>
    </source>
</evidence>
<evidence type="ECO:0000313" key="7">
    <source>
        <dbReference type="Proteomes" id="UP000028640"/>
    </source>
</evidence>
<proteinExistence type="inferred from homology"/>
<evidence type="ECO:0000256" key="1">
    <source>
        <dbReference type="ARBA" id="ARBA00009437"/>
    </source>
</evidence>
<dbReference type="Pfam" id="PF03466">
    <property type="entry name" value="LysR_substrate"/>
    <property type="match status" value="1"/>
</dbReference>
<protein>
    <submittedName>
        <fullName evidence="6">LysR family transcriptional regulator</fullName>
    </submittedName>
</protein>
<dbReference type="InterPro" id="IPR005119">
    <property type="entry name" value="LysR_subst-bd"/>
</dbReference>
<evidence type="ECO:0000256" key="4">
    <source>
        <dbReference type="ARBA" id="ARBA00023163"/>
    </source>
</evidence>
<dbReference type="GO" id="GO:0003677">
    <property type="term" value="F:DNA binding"/>
    <property type="evidence" value="ECO:0007669"/>
    <property type="project" value="UniProtKB-KW"/>
</dbReference>
<organism evidence="6 7">
    <name type="scientific">Ewingella americana (strain ATCC 33852 / DSM 4580 / CCUG 14506 / JCM 5911 / LMG 7869 / NCTC 12157 / CDC 1468-78)</name>
    <dbReference type="NCBI Taxonomy" id="910964"/>
    <lineage>
        <taxon>Bacteria</taxon>
        <taxon>Pseudomonadati</taxon>
        <taxon>Pseudomonadota</taxon>
        <taxon>Gammaproteobacteria</taxon>
        <taxon>Enterobacterales</taxon>
        <taxon>Yersiniaceae</taxon>
        <taxon>Ewingella</taxon>
    </lineage>
</organism>
<evidence type="ECO:0000256" key="3">
    <source>
        <dbReference type="ARBA" id="ARBA00023125"/>
    </source>
</evidence>
<keyword evidence="2" id="KW-0805">Transcription regulation</keyword>
<dbReference type="SUPFAM" id="SSF53850">
    <property type="entry name" value="Periplasmic binding protein-like II"/>
    <property type="match status" value="1"/>
</dbReference>
<reference evidence="6 7" key="1">
    <citation type="submission" date="2014-05" db="EMBL/GenBank/DDBJ databases">
        <title>ATOL: Assembling a taxonomically balanced genome-scale reconstruction of the evolutionary history of the Enterobacteriaceae.</title>
        <authorList>
            <person name="Plunkett G.III."/>
            <person name="Neeno-Eckwall E.C."/>
            <person name="Glasner J.D."/>
            <person name="Perna N.T."/>
        </authorList>
    </citation>
    <scope>NUCLEOTIDE SEQUENCE [LARGE SCALE GENOMIC DNA]</scope>
    <source>
        <strain evidence="6 7">ATCC 33852</strain>
    </source>
</reference>
<dbReference type="RefSeq" id="WP_244956654.1">
    <property type="nucleotide sequence ID" value="NZ_JMPJ01000076.1"/>
</dbReference>
<dbReference type="STRING" id="910964.GEAM_4331"/>
<accession>A0A085G0G0</accession>
<gene>
    <name evidence="6" type="ORF">GEAM_4331</name>
</gene>
<dbReference type="AlphaFoldDB" id="A0A085G0G0"/>
<dbReference type="InterPro" id="IPR036390">
    <property type="entry name" value="WH_DNA-bd_sf"/>
</dbReference>
<dbReference type="GO" id="GO:0003700">
    <property type="term" value="F:DNA-binding transcription factor activity"/>
    <property type="evidence" value="ECO:0007669"/>
    <property type="project" value="InterPro"/>
</dbReference>
<dbReference type="Gene3D" id="1.10.10.10">
    <property type="entry name" value="Winged helix-like DNA-binding domain superfamily/Winged helix DNA-binding domain"/>
    <property type="match status" value="1"/>
</dbReference>
<name>A0A085G0G0_EWIA3</name>
<dbReference type="Pfam" id="PF00126">
    <property type="entry name" value="HTH_1"/>
    <property type="match status" value="1"/>
</dbReference>
<dbReference type="eggNOG" id="COG0583">
    <property type="taxonomic scope" value="Bacteria"/>
</dbReference>
<dbReference type="SUPFAM" id="SSF46785">
    <property type="entry name" value="Winged helix' DNA-binding domain"/>
    <property type="match status" value="1"/>
</dbReference>
<keyword evidence="4" id="KW-0804">Transcription</keyword>
<dbReference type="InterPro" id="IPR036388">
    <property type="entry name" value="WH-like_DNA-bd_sf"/>
</dbReference>
<evidence type="ECO:0000256" key="2">
    <source>
        <dbReference type="ARBA" id="ARBA00023015"/>
    </source>
</evidence>
<dbReference type="EMBL" id="JMPJ01000076">
    <property type="protein sequence ID" value="KFC77205.1"/>
    <property type="molecule type" value="Genomic_DNA"/>
</dbReference>
<feature type="domain" description="HTH lysR-type" evidence="5">
    <location>
        <begin position="6"/>
        <end position="63"/>
    </location>
</feature>
<dbReference type="InterPro" id="IPR050176">
    <property type="entry name" value="LTTR"/>
</dbReference>
<dbReference type="InterPro" id="IPR000847">
    <property type="entry name" value="LysR_HTH_N"/>
</dbReference>